<name>A0ABN2MLM5_9PSEU</name>
<dbReference type="Proteomes" id="UP001500449">
    <property type="component" value="Unassembled WGS sequence"/>
</dbReference>
<dbReference type="EMBL" id="BAAAQK010000003">
    <property type="protein sequence ID" value="GAA1831649.1"/>
    <property type="molecule type" value="Genomic_DNA"/>
</dbReference>
<dbReference type="InterPro" id="IPR029044">
    <property type="entry name" value="Nucleotide-diphossugar_trans"/>
</dbReference>
<sequence>MIPCYRYGHYVTQTVQSVLRNEQVDLDVLVIDDASPDDSWSVVERLPRLDPRVRVRRNEQNLGLIGTANSGLHDAEGDYVVLLSADDALAPGWLDRGVDLLERTPAASFAIGPVQVFESELLPIVRKKREVRSVVFPGRDWLEISCRRGVTKARSPEVIVRNSAQRAVGDYNPAVPYSSDMEMWLRLASVGDVVEVRGPWAAFYRIHAQNMSRDLTLEWTGQLRSDATAFEQWAASSGASLPDIDRLIATARKALAGTALRLAPQAFLQDGGAFDALCEFALEQDPEGARDEVDRLRDRFGSPLLTGLRDGALPLTLSAVRARRGVPQLRARLRSYLTPVNHRLGTLPDRVTTAAATARGVAKAKVKA</sequence>
<comment type="caution">
    <text evidence="2">The sequence shown here is derived from an EMBL/GenBank/DDBJ whole genome shotgun (WGS) entry which is preliminary data.</text>
</comment>
<evidence type="ECO:0000259" key="1">
    <source>
        <dbReference type="Pfam" id="PF00535"/>
    </source>
</evidence>
<gene>
    <name evidence="2" type="ORF">GCM10009836_07040</name>
</gene>
<dbReference type="CDD" id="cd00761">
    <property type="entry name" value="Glyco_tranf_GTA_type"/>
    <property type="match status" value="1"/>
</dbReference>
<organism evidence="2 3">
    <name type="scientific">Pseudonocardia ailaonensis</name>
    <dbReference type="NCBI Taxonomy" id="367279"/>
    <lineage>
        <taxon>Bacteria</taxon>
        <taxon>Bacillati</taxon>
        <taxon>Actinomycetota</taxon>
        <taxon>Actinomycetes</taxon>
        <taxon>Pseudonocardiales</taxon>
        <taxon>Pseudonocardiaceae</taxon>
        <taxon>Pseudonocardia</taxon>
    </lineage>
</organism>
<dbReference type="InterPro" id="IPR001173">
    <property type="entry name" value="Glyco_trans_2-like"/>
</dbReference>
<dbReference type="InterPro" id="IPR050834">
    <property type="entry name" value="Glycosyltransf_2"/>
</dbReference>
<dbReference type="SUPFAM" id="SSF53448">
    <property type="entry name" value="Nucleotide-diphospho-sugar transferases"/>
    <property type="match status" value="1"/>
</dbReference>
<dbReference type="Pfam" id="PF00535">
    <property type="entry name" value="Glycos_transf_2"/>
    <property type="match status" value="1"/>
</dbReference>
<dbReference type="PANTHER" id="PTHR43685:SF11">
    <property type="entry name" value="GLYCOSYLTRANSFERASE TAGX-RELATED"/>
    <property type="match status" value="1"/>
</dbReference>
<keyword evidence="3" id="KW-1185">Reference proteome</keyword>
<reference evidence="2 3" key="1">
    <citation type="journal article" date="2019" name="Int. J. Syst. Evol. Microbiol.">
        <title>The Global Catalogue of Microorganisms (GCM) 10K type strain sequencing project: providing services to taxonomists for standard genome sequencing and annotation.</title>
        <authorList>
            <consortium name="The Broad Institute Genomics Platform"/>
            <consortium name="The Broad Institute Genome Sequencing Center for Infectious Disease"/>
            <person name="Wu L."/>
            <person name="Ma J."/>
        </authorList>
    </citation>
    <scope>NUCLEOTIDE SEQUENCE [LARGE SCALE GENOMIC DNA]</scope>
    <source>
        <strain evidence="2 3">JCM 16009</strain>
    </source>
</reference>
<evidence type="ECO:0000313" key="3">
    <source>
        <dbReference type="Proteomes" id="UP001500449"/>
    </source>
</evidence>
<accession>A0ABN2MLM5</accession>
<protein>
    <recommendedName>
        <fullName evidence="1">Glycosyltransferase 2-like domain-containing protein</fullName>
    </recommendedName>
</protein>
<feature type="domain" description="Glycosyltransferase 2-like" evidence="1">
    <location>
        <begin position="2"/>
        <end position="119"/>
    </location>
</feature>
<dbReference type="PANTHER" id="PTHR43685">
    <property type="entry name" value="GLYCOSYLTRANSFERASE"/>
    <property type="match status" value="1"/>
</dbReference>
<evidence type="ECO:0000313" key="2">
    <source>
        <dbReference type="EMBL" id="GAA1831649.1"/>
    </source>
</evidence>
<dbReference type="Gene3D" id="3.90.550.10">
    <property type="entry name" value="Spore Coat Polysaccharide Biosynthesis Protein SpsA, Chain A"/>
    <property type="match status" value="1"/>
</dbReference>
<proteinExistence type="predicted"/>